<name>A0A1Y1IP92_KLENI</name>
<protein>
    <recommendedName>
        <fullName evidence="2">HMG domain-containing protein</fullName>
    </recommendedName>
</protein>
<dbReference type="EMBL" id="DF238045">
    <property type="protein sequence ID" value="GAQ92690.1"/>
    <property type="molecule type" value="Genomic_DNA"/>
</dbReference>
<proteinExistence type="predicted"/>
<accession>A0A1Y1IP92</accession>
<dbReference type="Pfam" id="PF18717">
    <property type="entry name" value="CxC4"/>
    <property type="match status" value="1"/>
</dbReference>
<keyword evidence="4" id="KW-1185">Reference proteome</keyword>
<dbReference type="OMA" id="RCSIRSE"/>
<evidence type="ECO:0000259" key="2">
    <source>
        <dbReference type="Pfam" id="PF18717"/>
    </source>
</evidence>
<evidence type="ECO:0000313" key="3">
    <source>
        <dbReference type="EMBL" id="GAQ92690.1"/>
    </source>
</evidence>
<dbReference type="AlphaFoldDB" id="A0A1Y1IP92"/>
<feature type="region of interest" description="Disordered" evidence="1">
    <location>
        <begin position="685"/>
        <end position="713"/>
    </location>
</feature>
<reference evidence="3 4" key="1">
    <citation type="journal article" date="2014" name="Nat. Commun.">
        <title>Klebsormidium flaccidum genome reveals primary factors for plant terrestrial adaptation.</title>
        <authorList>
            <person name="Hori K."/>
            <person name="Maruyama F."/>
            <person name="Fujisawa T."/>
            <person name="Togashi T."/>
            <person name="Yamamoto N."/>
            <person name="Seo M."/>
            <person name="Sato S."/>
            <person name="Yamada T."/>
            <person name="Mori H."/>
            <person name="Tajima N."/>
            <person name="Moriyama T."/>
            <person name="Ikeuchi M."/>
            <person name="Watanabe M."/>
            <person name="Wada H."/>
            <person name="Kobayashi K."/>
            <person name="Saito M."/>
            <person name="Masuda T."/>
            <person name="Sasaki-Sekimoto Y."/>
            <person name="Mashiguchi K."/>
            <person name="Awai K."/>
            <person name="Shimojima M."/>
            <person name="Masuda S."/>
            <person name="Iwai M."/>
            <person name="Nobusawa T."/>
            <person name="Narise T."/>
            <person name="Kondo S."/>
            <person name="Saito H."/>
            <person name="Sato R."/>
            <person name="Murakawa M."/>
            <person name="Ihara Y."/>
            <person name="Oshima-Yamada Y."/>
            <person name="Ohtaka K."/>
            <person name="Satoh M."/>
            <person name="Sonobe K."/>
            <person name="Ishii M."/>
            <person name="Ohtani R."/>
            <person name="Kanamori-Sato M."/>
            <person name="Honoki R."/>
            <person name="Miyazaki D."/>
            <person name="Mochizuki H."/>
            <person name="Umetsu J."/>
            <person name="Higashi K."/>
            <person name="Shibata D."/>
            <person name="Kamiya Y."/>
            <person name="Sato N."/>
            <person name="Nakamura Y."/>
            <person name="Tabata S."/>
            <person name="Ida S."/>
            <person name="Kurokawa K."/>
            <person name="Ohta H."/>
        </authorList>
    </citation>
    <scope>NUCLEOTIDE SEQUENCE [LARGE SCALE GENOMIC DNA]</scope>
    <source>
        <strain evidence="3 4">NIES-2285</strain>
    </source>
</reference>
<dbReference type="InterPro" id="IPR040648">
    <property type="entry name" value="HMGXB3_CxC4"/>
</dbReference>
<feature type="domain" description="HMG" evidence="2">
    <location>
        <begin position="335"/>
        <end position="430"/>
    </location>
</feature>
<sequence length="713" mass="78313">TADSGGQHAHDDSLDFTPEARPSVIEVPSRAQDPAIAPINAPAADPVLEKYCSQLLSKCRELPPGLPLSEDSQGQAAFCVPAVSFPSGEIDWTRFEFPGLKMITLRESGSGAVWWCSCSDDLVLQRSLFEGLSKTAMDRTFLAGLVGQCYHLKVLLRIGSTLGLQIEDLCRRQVVIPPAVRVAELEIDSEADGERLVIVTSVPLPWSGKDGLPIVLVGCASRGYAVVRQTTRGTWACTTCSGSGRIKCWHVQAQVEEVATGSVPSSRPGLTAAEFEERLRRALDLSTGMRRLTCLSRVQIPEPHLIGPELADVLKRRGALDLRFPLRCSIRSELRGAQCGCGRSWEEAEKKWVPGTIFHLTAPVTTEVEEWTCPCGGKKHYDGASEGLLNFSNVYLFSYELLNWYSHQFWRTKLPFFSMWSTQVSMYAGIGLSPDLVKRYANMRAKFQDAWLDYISLQRIDYRTSYSCKCRRDIDCGPDARPEGEPEEVTADGVLLGFNSNFSYLVQPWTSPASEPLVSGSLHTDRILVKAAPARQLLLRFSKRSVAARGAGLSDAEYVDLRTLITAEPEASAVDFLLTDPLVDKDRHFARPELREFLHAVASPAPTCSLLPASVFAIVEDHLLVHGHISDFQAYQKFASDASVLHTLVMSLQKQADGKLDRAAIELLSVMLAVARRAFQPAVQRSMSQTASSKEPALSEHPDSGSPNGPAIL</sequence>
<feature type="non-terminal residue" evidence="3">
    <location>
        <position position="1"/>
    </location>
</feature>
<gene>
    <name evidence="3" type="ORF">KFL_010960010</name>
</gene>
<feature type="region of interest" description="Disordered" evidence="1">
    <location>
        <begin position="1"/>
        <end position="23"/>
    </location>
</feature>
<evidence type="ECO:0000313" key="4">
    <source>
        <dbReference type="Proteomes" id="UP000054558"/>
    </source>
</evidence>
<dbReference type="Proteomes" id="UP000054558">
    <property type="component" value="Unassembled WGS sequence"/>
</dbReference>
<evidence type="ECO:0000256" key="1">
    <source>
        <dbReference type="SAM" id="MobiDB-lite"/>
    </source>
</evidence>
<organism evidence="3 4">
    <name type="scientific">Klebsormidium nitens</name>
    <name type="common">Green alga</name>
    <name type="synonym">Ulothrix nitens</name>
    <dbReference type="NCBI Taxonomy" id="105231"/>
    <lineage>
        <taxon>Eukaryota</taxon>
        <taxon>Viridiplantae</taxon>
        <taxon>Streptophyta</taxon>
        <taxon>Klebsormidiophyceae</taxon>
        <taxon>Klebsormidiales</taxon>
        <taxon>Klebsormidiaceae</taxon>
        <taxon>Klebsormidium</taxon>
    </lineage>
</organism>